<reference evidence="3 4" key="1">
    <citation type="submission" date="2020-08" db="EMBL/GenBank/DDBJ databases">
        <authorList>
            <person name="Newling K."/>
            <person name="Davey J."/>
            <person name="Forrester S."/>
        </authorList>
    </citation>
    <scope>NUCLEOTIDE SEQUENCE [LARGE SCALE GENOMIC DNA]</scope>
    <source>
        <strain evidence="4">Crithidia deanei Carvalho (ATCC PRA-265)</strain>
    </source>
</reference>
<name>A0A7G2CSU9_9TRYP</name>
<evidence type="ECO:0000256" key="2">
    <source>
        <dbReference type="SAM" id="Phobius"/>
    </source>
</evidence>
<keyword evidence="2" id="KW-1133">Transmembrane helix</keyword>
<proteinExistence type="predicted"/>
<dbReference type="AlphaFoldDB" id="A0A7G2CSU9"/>
<feature type="transmembrane region" description="Helical" evidence="2">
    <location>
        <begin position="369"/>
        <end position="388"/>
    </location>
</feature>
<evidence type="ECO:0008006" key="5">
    <source>
        <dbReference type="Google" id="ProtNLM"/>
    </source>
</evidence>
<keyword evidence="2" id="KW-0472">Membrane</keyword>
<evidence type="ECO:0000256" key="1">
    <source>
        <dbReference type="SAM" id="MobiDB-lite"/>
    </source>
</evidence>
<keyword evidence="4" id="KW-1185">Reference proteome</keyword>
<feature type="compositionally biased region" description="Acidic residues" evidence="1">
    <location>
        <begin position="758"/>
        <end position="770"/>
    </location>
</feature>
<sequence length="1111" mass="123811">MTILENPAPSSSFRNWQNIATGYGAFCVQERTAAARRPSVISFAPAEKPFRIIFSHCPIDFLSLTEKLSAKSSTTGLPSSAGSGNKRFVVAVASSLATILEDWGWVMKGWQTVGQRTDSAMKRRTRTSRTAGSSDDALTREEWSEVVQVIKEQLEVEREAEYVETTTENMLDEEDGGKKPLSPSASVRDAALLVSRDRRLSVDDSLDTTPEVSGAPTRDDTFLAELEEEPANKVTGVYFYTSDIFDIILLRHIDVWAWSSPHVTILMIMVCFAFPWNQALVILLAEALPLSLLQRRRAVDKRTKKRDQRHLETFSKLFSKLGHLKEEEPETKVNPFKQESDVSVGEEEEEPVKPEDPLVTRVGNFMGTFLAKVLFVAVLLFALFNLILPRSVDLLAVADAVVGKVVGAALLLCGVRQVLKPPVVNRRPLSRKAITNLLASTQRNIHPHIDNPSHRYVRPELSESEKSMVDQLRNFGAPYPLILLRPLRDLSVATGWTPVVLGEKVRCEHRYSNNDTVHSIRYSVNVPLANVGTMQAVLLDDVDGQFDELHSSNLYTWDTLLQSRQILKKLDYNLYVVRYQRRSSMWGVPSSDLDQFVIPAVVLNSEQQKALNISDITPRPPAAEGRRKGHGNLRAFLQCAIPCPESFSAPYVEEAAEGKGRSPTSKEEPTKIAATSLLLGLEEADGSLTLCLYRSYSGVTRSKFLEEQRLIMGEASTHCLAYLLEATGYQPSQIADFSNASGFQPFFCRQPFTDLPAEEEENVDPGDDTLELPAMGARNGVSPERDQGDGMIKRQRSLRFMSTLPLPTVCQTVVRDALQSNLWRLRKTRGGVRVMECTRTVPGIWDGTPHVSVFCAQVVVSCNFFHVMRTLSRNSAVTVYNDAVESRVPLGSQIPVAELLATVEEESSDEEEAALTGVTSVNVSPPVSTVLKQVGEVRGTGSGVYHTAFRGKFGAVARDAITKEHGPYFFTAKSLREHLFDATQSAEMDLLRELPNDTRMCVRVEEDPTLDDGETVQAGKTKNTTKKPKKKREIVPPLMDYERCHVHRRGVLCYEIPSKKEGVPQTMVMHYSCAEPSGWLPKLYANVIEVEQLLLSAEKFKTLVEYSNKEK</sequence>
<feature type="region of interest" description="Disordered" evidence="1">
    <location>
        <begin position="1011"/>
        <end position="1030"/>
    </location>
</feature>
<dbReference type="Proteomes" id="UP000515908">
    <property type="component" value="Chromosome 28"/>
</dbReference>
<accession>A0A7G2CSU9</accession>
<protein>
    <recommendedName>
        <fullName evidence="5">START domain-containing protein</fullName>
    </recommendedName>
</protein>
<keyword evidence="2" id="KW-0812">Transmembrane</keyword>
<feature type="region of interest" description="Disordered" evidence="1">
    <location>
        <begin position="758"/>
        <end position="789"/>
    </location>
</feature>
<dbReference type="OrthoDB" id="245914at2759"/>
<feature type="transmembrane region" description="Helical" evidence="2">
    <location>
        <begin position="265"/>
        <end position="293"/>
    </location>
</feature>
<dbReference type="InterPro" id="IPR023393">
    <property type="entry name" value="START-like_dom_sf"/>
</dbReference>
<evidence type="ECO:0000313" key="3">
    <source>
        <dbReference type="EMBL" id="CAD2222840.1"/>
    </source>
</evidence>
<gene>
    <name evidence="3" type="ORF">ADEAN_001039400</name>
</gene>
<organism evidence="3 4">
    <name type="scientific">Angomonas deanei</name>
    <dbReference type="NCBI Taxonomy" id="59799"/>
    <lineage>
        <taxon>Eukaryota</taxon>
        <taxon>Discoba</taxon>
        <taxon>Euglenozoa</taxon>
        <taxon>Kinetoplastea</taxon>
        <taxon>Metakinetoplastina</taxon>
        <taxon>Trypanosomatida</taxon>
        <taxon>Trypanosomatidae</taxon>
        <taxon>Strigomonadinae</taxon>
        <taxon>Angomonas</taxon>
    </lineage>
</organism>
<feature type="region of interest" description="Disordered" evidence="1">
    <location>
        <begin position="326"/>
        <end position="353"/>
    </location>
</feature>
<dbReference type="EMBL" id="LR877172">
    <property type="protein sequence ID" value="CAD2222840.1"/>
    <property type="molecule type" value="Genomic_DNA"/>
</dbReference>
<dbReference type="SUPFAM" id="SSF55961">
    <property type="entry name" value="Bet v1-like"/>
    <property type="match status" value="1"/>
</dbReference>
<evidence type="ECO:0000313" key="4">
    <source>
        <dbReference type="Proteomes" id="UP000515908"/>
    </source>
</evidence>
<dbReference type="VEuPathDB" id="TriTrypDB:ADEAN_001039400"/>
<dbReference type="Gene3D" id="3.30.530.20">
    <property type="match status" value="1"/>
</dbReference>